<dbReference type="PANTHER" id="PTHR34704:SF1">
    <property type="entry name" value="ATPASE"/>
    <property type="match status" value="1"/>
</dbReference>
<evidence type="ECO:0008006" key="5">
    <source>
        <dbReference type="Google" id="ProtNLM"/>
    </source>
</evidence>
<evidence type="ECO:0000313" key="3">
    <source>
        <dbReference type="EMBL" id="CCB90173.1"/>
    </source>
</evidence>
<dbReference type="HOGENOM" id="CLU_041137_2_0_0"/>
<dbReference type="OrthoDB" id="9813134at2"/>
<evidence type="ECO:0000259" key="1">
    <source>
        <dbReference type="Pfam" id="PF01637"/>
    </source>
</evidence>
<sequence length="486" mass="55835">MTKKLIGRREEKKLLSNRLASKEAEFIAVYGRRRVGKTYLIKYAIESAKLNSIEVTGLKDGSLRHQLDIFTRAFEKAFQPLYKLALPSNWMEAFDLLTNAIDQLPKKKPFVIFFDELPWLATPKSGLLQALDYFWNTEWTHRTNIKLIVCGSAASWILDNLINAKGGLHNRLTTNILLKPFNIQETAEFLNSRSIRMNKMQTLDLYLVMGGIPYYLKAVEKGLSAMQNINQICFTATGLLFGEFDRLYSSLFKNSDAYIEMIDMIAKHPQGVDLSSMEQGLKFSTSGGTLTKRLQELEAAGFIISFIPYGRGKKGIYYRIIDEYTLFYFRWIKPVTNRIKLASSQANYWQSKSQSAQWKSWVGNAFEAFCYKHIDQIAKALKLHTGFSIGTWRYIPKTKNEKGTQIDLLLDCDDGIINIFEIKYSKTPFRITKQYATQLGDKLDIFSEHFKTTKDLYLTMITVAGLTSNSYVDELVRNELTLDDFL</sequence>
<evidence type="ECO:0000313" key="4">
    <source>
        <dbReference type="Proteomes" id="UP000000496"/>
    </source>
</evidence>
<dbReference type="STRING" id="331113.SNE_A22960"/>
<keyword evidence="4" id="KW-1185">Reference proteome</keyword>
<dbReference type="Pfam" id="PF03008">
    <property type="entry name" value="DUF234"/>
    <property type="match status" value="1"/>
</dbReference>
<evidence type="ECO:0000259" key="2">
    <source>
        <dbReference type="Pfam" id="PF03008"/>
    </source>
</evidence>
<dbReference type="eggNOG" id="COG1672">
    <property type="taxonomic scope" value="Bacteria"/>
</dbReference>
<dbReference type="SUPFAM" id="SSF52540">
    <property type="entry name" value="P-loop containing nucleoside triphosphate hydrolases"/>
    <property type="match status" value="1"/>
</dbReference>
<dbReference type="Pfam" id="PF01637">
    <property type="entry name" value="ATPase_2"/>
    <property type="match status" value="1"/>
</dbReference>
<dbReference type="KEGG" id="sng:SNE_A22960"/>
<dbReference type="AlphaFoldDB" id="F8L4C2"/>
<dbReference type="InterPro" id="IPR011579">
    <property type="entry name" value="ATPase_dom"/>
</dbReference>
<feature type="domain" description="DUF234" evidence="2">
    <location>
        <begin position="328"/>
        <end position="427"/>
    </location>
</feature>
<reference key="1">
    <citation type="journal article" date="2011" name="Mol. Biol. Evol.">
        <title>Unity in variety -- the pan-genome of the Chlamydiae.</title>
        <authorList>
            <person name="Collingro A."/>
            <person name="Tischler P."/>
            <person name="Weinmaier T."/>
            <person name="Penz T."/>
            <person name="Heinz E."/>
            <person name="Brunham R.C."/>
            <person name="Read T.D."/>
            <person name="Bavoil P.M."/>
            <person name="Sachse K."/>
            <person name="Kahane S."/>
            <person name="Friedman M.G."/>
            <person name="Rattei T."/>
            <person name="Myers G.S.A."/>
            <person name="Horn M."/>
        </authorList>
    </citation>
    <scope>NUCLEOTIDE SEQUENCE</scope>
    <source>
        <strain>Z</strain>
    </source>
</reference>
<reference evidence="3 4" key="2">
    <citation type="journal article" date="2011" name="Mol. Biol. Evol.">
        <title>Unity in variety--the pan-genome of the Chlamydiae.</title>
        <authorList>
            <person name="Collingro A."/>
            <person name="Tischler P."/>
            <person name="Weinmaier T."/>
            <person name="Penz T."/>
            <person name="Heinz E."/>
            <person name="Brunham R.C."/>
            <person name="Read T.D."/>
            <person name="Bavoil P.M."/>
            <person name="Sachse K."/>
            <person name="Kahane S."/>
            <person name="Friedman M.G."/>
            <person name="Rattei T."/>
            <person name="Myers G.S."/>
            <person name="Horn M."/>
        </authorList>
    </citation>
    <scope>NUCLEOTIDE SEQUENCE [LARGE SCALE GENOMIC DNA]</scope>
    <source>
        <strain evidence="4">ATCC VR-1471 / Z</strain>
    </source>
</reference>
<proteinExistence type="predicted"/>
<dbReference type="Gene3D" id="3.40.50.300">
    <property type="entry name" value="P-loop containing nucleotide triphosphate hydrolases"/>
    <property type="match status" value="1"/>
</dbReference>
<dbReference type="InterPro" id="IPR027417">
    <property type="entry name" value="P-loop_NTPase"/>
</dbReference>
<gene>
    <name evidence="3" type="ordered locus">SNE_A22960</name>
</gene>
<dbReference type="GO" id="GO:0005524">
    <property type="term" value="F:ATP binding"/>
    <property type="evidence" value="ECO:0007669"/>
    <property type="project" value="InterPro"/>
</dbReference>
<dbReference type="PANTHER" id="PTHR34704">
    <property type="entry name" value="ATPASE"/>
    <property type="match status" value="1"/>
</dbReference>
<feature type="domain" description="ATPase" evidence="1">
    <location>
        <begin position="8"/>
        <end position="218"/>
    </location>
</feature>
<accession>F8L4C2</accession>
<protein>
    <recommendedName>
        <fullName evidence="5">ATPase domain-containing protein</fullName>
    </recommendedName>
</protein>
<dbReference type="InterPro" id="IPR036390">
    <property type="entry name" value="WH_DNA-bd_sf"/>
</dbReference>
<dbReference type="RefSeq" id="WP_013944639.1">
    <property type="nucleotide sequence ID" value="NC_015713.1"/>
</dbReference>
<dbReference type="SUPFAM" id="SSF46785">
    <property type="entry name" value="Winged helix' DNA-binding domain"/>
    <property type="match status" value="1"/>
</dbReference>
<organism evidence="3 4">
    <name type="scientific">Simkania negevensis (strain ATCC VR-1471 / DSM 27360 / Z)</name>
    <dbReference type="NCBI Taxonomy" id="331113"/>
    <lineage>
        <taxon>Bacteria</taxon>
        <taxon>Pseudomonadati</taxon>
        <taxon>Chlamydiota</taxon>
        <taxon>Chlamydiia</taxon>
        <taxon>Parachlamydiales</taxon>
        <taxon>Simkaniaceae</taxon>
        <taxon>Simkania</taxon>
    </lineage>
</organism>
<dbReference type="InterPro" id="IPR004256">
    <property type="entry name" value="DUF234"/>
</dbReference>
<name>F8L4C2_SIMNZ</name>
<dbReference type="EMBL" id="FR872582">
    <property type="protein sequence ID" value="CCB90173.1"/>
    <property type="molecule type" value="Genomic_DNA"/>
</dbReference>
<dbReference type="Proteomes" id="UP000000496">
    <property type="component" value="Chromosome gsn.131"/>
</dbReference>